<reference evidence="2 3" key="1">
    <citation type="submission" date="2016-10" db="EMBL/GenBank/DDBJ databases">
        <title>Genome of airborne Acinetobacter sp. 5-2Ac02 in the hospital environment: Species near to Acinetobacter towneri.</title>
        <authorList>
            <person name="Barbosa B."/>
            <person name="Fernandez-Garcia L."/>
            <person name="Gato E."/>
            <person name="Leao R."/>
            <person name="Albano R."/>
            <person name="Fernandez B."/>
            <person name="Fernandez-Cuenca F."/>
            <person name="Marques E."/>
            <person name="Tomas M."/>
        </authorList>
    </citation>
    <scope>NUCLEOTIDE SEQUENCE [LARGE SCALE GENOMIC DNA]</scope>
    <source>
        <strain evidence="2 3">5-2Ac02</strain>
    </source>
</reference>
<accession>A0A1E8DZZ3</accession>
<evidence type="ECO:0000313" key="3">
    <source>
        <dbReference type="Proteomes" id="UP000186931"/>
    </source>
</evidence>
<dbReference type="PIRSF" id="PIRSF005610">
    <property type="entry name" value="SirB"/>
    <property type="match status" value="1"/>
</dbReference>
<keyword evidence="1" id="KW-0812">Transmembrane</keyword>
<feature type="transmembrane region" description="Helical" evidence="1">
    <location>
        <begin position="6"/>
        <end position="24"/>
    </location>
</feature>
<gene>
    <name evidence="2" type="ORF">BJN41_10965</name>
</gene>
<evidence type="ECO:0000313" key="2">
    <source>
        <dbReference type="EMBL" id="OFE42985.1"/>
    </source>
</evidence>
<feature type="transmembrane region" description="Helical" evidence="1">
    <location>
        <begin position="106"/>
        <end position="125"/>
    </location>
</feature>
<feature type="transmembrane region" description="Helical" evidence="1">
    <location>
        <begin position="74"/>
        <end position="94"/>
    </location>
</feature>
<dbReference type="eggNOG" id="ENOG5033FWP">
    <property type="taxonomic scope" value="Bacteria"/>
</dbReference>
<evidence type="ECO:0000256" key="1">
    <source>
        <dbReference type="SAM" id="Phobius"/>
    </source>
</evidence>
<dbReference type="EMBL" id="MKQS01000019">
    <property type="protein sequence ID" value="OFE42985.1"/>
    <property type="molecule type" value="Genomic_DNA"/>
</dbReference>
<comment type="caution">
    <text evidence="2">The sequence shown here is derived from an EMBL/GenBank/DDBJ whole genome shotgun (WGS) entry which is preliminary data.</text>
</comment>
<name>A0A1E8DZZ3_9GAMM</name>
<proteinExistence type="predicted"/>
<dbReference type="Proteomes" id="UP000186931">
    <property type="component" value="Unassembled WGS sequence"/>
</dbReference>
<dbReference type="RefSeq" id="WP_070155017.1">
    <property type="nucleotide sequence ID" value="NZ_MKQS01000019.1"/>
</dbReference>
<feature type="transmembrane region" description="Helical" evidence="1">
    <location>
        <begin position="45"/>
        <end position="68"/>
    </location>
</feature>
<dbReference type="STRING" id="202956.BJN41_10965"/>
<dbReference type="InterPro" id="IPR007360">
    <property type="entry name" value="SirB"/>
</dbReference>
<organism evidence="2 3">
    <name type="scientific">Acinetobacter towneri</name>
    <dbReference type="NCBI Taxonomy" id="202956"/>
    <lineage>
        <taxon>Bacteria</taxon>
        <taxon>Pseudomonadati</taxon>
        <taxon>Pseudomonadota</taxon>
        <taxon>Gammaproteobacteria</taxon>
        <taxon>Moraxellales</taxon>
        <taxon>Moraxellaceae</taxon>
        <taxon>Acinetobacter</taxon>
    </lineage>
</organism>
<keyword evidence="1" id="KW-1133">Transmembrane helix</keyword>
<sequence length="130" mass="14446">MENLGMLNTIHVAAAALLLLVLFVRGMTLFKGTQNNSPNPKARTVFVALQHSALTLIVVTGVIALFLKDFQVEPWFYAKIILFLVMLSSLIKAYKKDDRILLIQRRVGWGLALVAFFAILGLVMLKPSFG</sequence>
<keyword evidence="1" id="KW-0472">Membrane</keyword>
<protein>
    <submittedName>
        <fullName evidence="2">Invasion protein expression up-regulator SirB</fullName>
    </submittedName>
</protein>
<dbReference type="AlphaFoldDB" id="A0A1E8DZZ3"/>